<keyword evidence="1" id="KW-0812">Transmembrane</keyword>
<organism evidence="2 3">
    <name type="scientific">Exiguobacterium indicum</name>
    <dbReference type="NCBI Taxonomy" id="296995"/>
    <lineage>
        <taxon>Bacteria</taxon>
        <taxon>Bacillati</taxon>
        <taxon>Bacillota</taxon>
        <taxon>Bacilli</taxon>
        <taxon>Bacillales</taxon>
        <taxon>Bacillales Family XII. Incertae Sedis</taxon>
        <taxon>Exiguobacterium</taxon>
    </lineage>
</organism>
<evidence type="ECO:0000313" key="3">
    <source>
        <dbReference type="Proteomes" id="UP000072605"/>
    </source>
</evidence>
<feature type="transmembrane region" description="Helical" evidence="1">
    <location>
        <begin position="36"/>
        <end position="55"/>
    </location>
</feature>
<sequence>MTEYAKNTTENQQTSDNYFHESDFIFDAFINFSSHFYFYKIIMSFFHVPFLFSRYRVFSIHFSRKEKEALE</sequence>
<protein>
    <submittedName>
        <fullName evidence="2">Uncharacterized protein</fullName>
    </submittedName>
</protein>
<keyword evidence="1" id="KW-1133">Transmembrane helix</keyword>
<dbReference type="Proteomes" id="UP000072605">
    <property type="component" value="Unassembled WGS sequence"/>
</dbReference>
<reference evidence="2 3" key="1">
    <citation type="journal article" date="2016" name="Front. Microbiol.">
        <title>Genomic Resource of Rice Seed Associated Bacteria.</title>
        <authorList>
            <person name="Midha S."/>
            <person name="Bansal K."/>
            <person name="Sharma S."/>
            <person name="Kumar N."/>
            <person name="Patil P.P."/>
            <person name="Chaudhry V."/>
            <person name="Patil P.B."/>
        </authorList>
    </citation>
    <scope>NUCLEOTIDE SEQUENCE [LARGE SCALE GENOMIC DNA]</scope>
    <source>
        <strain evidence="2 3">RSA11</strain>
    </source>
</reference>
<comment type="caution">
    <text evidence="2">The sequence shown here is derived from an EMBL/GenBank/DDBJ whole genome shotgun (WGS) entry which is preliminary data.</text>
</comment>
<evidence type="ECO:0000256" key="1">
    <source>
        <dbReference type="SAM" id="Phobius"/>
    </source>
</evidence>
<proteinExistence type="predicted"/>
<accession>A0AAW3MAU1</accession>
<evidence type="ECO:0000313" key="2">
    <source>
        <dbReference type="EMBL" id="KTR26534.1"/>
    </source>
</evidence>
<dbReference type="AlphaFoldDB" id="A0AAW3MAU1"/>
<name>A0AAW3MAU1_9BACL</name>
<dbReference type="EMBL" id="LDQV01000023">
    <property type="protein sequence ID" value="KTR26534.1"/>
    <property type="molecule type" value="Genomic_DNA"/>
</dbReference>
<gene>
    <name evidence="2" type="ORF">RSA11_09865</name>
</gene>
<keyword evidence="1" id="KW-0472">Membrane</keyword>